<dbReference type="SUPFAM" id="SSF47769">
    <property type="entry name" value="SAM/Pointed domain"/>
    <property type="match status" value="2"/>
</dbReference>
<evidence type="ECO:0000256" key="1">
    <source>
        <dbReference type="SAM" id="MobiDB-lite"/>
    </source>
</evidence>
<dbReference type="OrthoDB" id="2337140at2759"/>
<dbReference type="STRING" id="244447.ENSCSEP00000002238"/>
<reference evidence="4" key="2">
    <citation type="submission" date="2025-08" db="UniProtKB">
        <authorList>
            <consortium name="Ensembl"/>
        </authorList>
    </citation>
    <scope>IDENTIFICATION</scope>
</reference>
<dbReference type="InterPro" id="IPR001660">
    <property type="entry name" value="SAM"/>
</dbReference>
<feature type="region of interest" description="Disordered" evidence="1">
    <location>
        <begin position="152"/>
        <end position="238"/>
    </location>
</feature>
<dbReference type="PROSITE" id="PS50824">
    <property type="entry name" value="DAPIN"/>
    <property type="match status" value="1"/>
</dbReference>
<protein>
    <submittedName>
        <fullName evidence="4">Sterile alpha motif domain containing 9</fullName>
    </submittedName>
</protein>
<dbReference type="OMA" id="CNGRNDL"/>
<feature type="domain" description="SAM" evidence="2">
    <location>
        <begin position="11"/>
        <end position="57"/>
    </location>
</feature>
<evidence type="ECO:0000313" key="5">
    <source>
        <dbReference type="Proteomes" id="UP000265120"/>
    </source>
</evidence>
<accession>A0A3P8UGA7</accession>
<dbReference type="GO" id="GO:0005737">
    <property type="term" value="C:cytoplasm"/>
    <property type="evidence" value="ECO:0007669"/>
    <property type="project" value="TreeGrafter"/>
</dbReference>
<dbReference type="Ensembl" id="ENSCSET00000002279.1">
    <property type="protein sequence ID" value="ENSCSEP00000002238.1"/>
    <property type="gene ID" value="ENSCSEG00000001506.1"/>
</dbReference>
<dbReference type="Pfam" id="PF02758">
    <property type="entry name" value="PYRIN"/>
    <property type="match status" value="1"/>
</dbReference>
<dbReference type="InterPro" id="IPR013761">
    <property type="entry name" value="SAM/pointed_sf"/>
</dbReference>
<feature type="compositionally biased region" description="Polar residues" evidence="1">
    <location>
        <begin position="168"/>
        <end position="186"/>
    </location>
</feature>
<proteinExistence type="predicted"/>
<dbReference type="SMART" id="SM00454">
    <property type="entry name" value="SAM"/>
    <property type="match status" value="2"/>
</dbReference>
<dbReference type="KEGG" id="csem:103399192"/>
<dbReference type="Gene3D" id="1.10.533.10">
    <property type="entry name" value="Death Domain, Fas"/>
    <property type="match status" value="1"/>
</dbReference>
<dbReference type="InterPro" id="IPR004020">
    <property type="entry name" value="DAPIN"/>
</dbReference>
<evidence type="ECO:0000259" key="2">
    <source>
        <dbReference type="PROSITE" id="PS50105"/>
    </source>
</evidence>
<reference evidence="4" key="3">
    <citation type="submission" date="2025-09" db="UniProtKB">
        <authorList>
            <consortium name="Ensembl"/>
        </authorList>
    </citation>
    <scope>IDENTIFICATION</scope>
</reference>
<dbReference type="PANTHER" id="PTHR16155:SF18">
    <property type="entry name" value="STERILE ALPHA MOTIF DOMAIN-CONTAINING PROTEIN 9-LIKE"/>
    <property type="match status" value="1"/>
</dbReference>
<name>A0A3P8UGA7_CYNSE</name>
<reference evidence="4 5" key="1">
    <citation type="journal article" date="2014" name="Nat. Genet.">
        <title>Whole-genome sequence of a flatfish provides insights into ZW sex chromosome evolution and adaptation to a benthic lifestyle.</title>
        <authorList>
            <person name="Chen S."/>
            <person name="Zhang G."/>
            <person name="Shao C."/>
            <person name="Huang Q."/>
            <person name="Liu G."/>
            <person name="Zhang P."/>
            <person name="Song W."/>
            <person name="An N."/>
            <person name="Chalopin D."/>
            <person name="Volff J.N."/>
            <person name="Hong Y."/>
            <person name="Li Q."/>
            <person name="Sha Z."/>
            <person name="Zhou H."/>
            <person name="Xie M."/>
            <person name="Yu Q."/>
            <person name="Liu Y."/>
            <person name="Xiang H."/>
            <person name="Wang N."/>
            <person name="Wu K."/>
            <person name="Yang C."/>
            <person name="Zhou Q."/>
            <person name="Liao X."/>
            <person name="Yang L."/>
            <person name="Hu Q."/>
            <person name="Zhang J."/>
            <person name="Meng L."/>
            <person name="Jin L."/>
            <person name="Tian Y."/>
            <person name="Lian J."/>
            <person name="Yang J."/>
            <person name="Miao G."/>
            <person name="Liu S."/>
            <person name="Liang Z."/>
            <person name="Yan F."/>
            <person name="Li Y."/>
            <person name="Sun B."/>
            <person name="Zhang H."/>
            <person name="Zhang J."/>
            <person name="Zhu Y."/>
            <person name="Du M."/>
            <person name="Zhao Y."/>
            <person name="Schartl M."/>
            <person name="Tang Q."/>
            <person name="Wang J."/>
        </authorList>
    </citation>
    <scope>NUCLEOTIDE SEQUENCE</scope>
</reference>
<dbReference type="GeneTree" id="ENSGT00390000013973"/>
<dbReference type="Gene3D" id="1.10.150.50">
    <property type="entry name" value="Transcription Factor, Ets-1"/>
    <property type="match status" value="2"/>
</dbReference>
<dbReference type="InParanoid" id="A0A3P8UGA7"/>
<dbReference type="SUPFAM" id="SSF47986">
    <property type="entry name" value="DEATH domain"/>
    <property type="match status" value="1"/>
</dbReference>
<dbReference type="GeneID" id="103399192"/>
<keyword evidence="5" id="KW-1185">Reference proteome</keyword>
<feature type="compositionally biased region" description="Low complexity" evidence="1">
    <location>
        <begin position="205"/>
        <end position="215"/>
    </location>
</feature>
<feature type="domain" description="SAM" evidence="2">
    <location>
        <begin position="89"/>
        <end position="135"/>
    </location>
</feature>
<organism evidence="4 5">
    <name type="scientific">Cynoglossus semilaevis</name>
    <name type="common">Tongue sole</name>
    <dbReference type="NCBI Taxonomy" id="244447"/>
    <lineage>
        <taxon>Eukaryota</taxon>
        <taxon>Metazoa</taxon>
        <taxon>Chordata</taxon>
        <taxon>Craniata</taxon>
        <taxon>Vertebrata</taxon>
        <taxon>Euteleostomi</taxon>
        <taxon>Actinopterygii</taxon>
        <taxon>Neopterygii</taxon>
        <taxon>Teleostei</taxon>
        <taxon>Neoteleostei</taxon>
        <taxon>Acanthomorphata</taxon>
        <taxon>Carangaria</taxon>
        <taxon>Pleuronectiformes</taxon>
        <taxon>Pleuronectoidei</taxon>
        <taxon>Cynoglossidae</taxon>
        <taxon>Cynoglossinae</taxon>
        <taxon>Cynoglossus</taxon>
    </lineage>
</organism>
<dbReference type="SMART" id="SM01289">
    <property type="entry name" value="PYRIN"/>
    <property type="match status" value="1"/>
</dbReference>
<feature type="domain" description="Pyrin" evidence="3">
    <location>
        <begin position="248"/>
        <end position="333"/>
    </location>
</feature>
<dbReference type="Pfam" id="PF00536">
    <property type="entry name" value="SAM_1"/>
    <property type="match status" value="2"/>
</dbReference>
<sequence length="1542" mass="178611">MSQSTPNIKKWTTEDVHQWLIGEVKVQLSCADRFSEEDVSGDCLYSFEKEDILDLGIKHGPAVKISRYLRCLKEGTNYQAQFPAYVAQWSKEQVCQWLLQHVIVYRKYADRLKAEEVSGDCLVCFSKQDLQALEIKGGPSVKILKELKDLNSKPEPVLQPDPEDNTDLQDLNDVSVTPKPNVSQHLATKKSDSMNQPELNTVPDKSSLSSKNFSSKAKEQQEEQMSRPQALGARPKERVETEPQLISKNIIQDHLDHLISSDFEKFKFRLQSYKKSNQKPIPKGKLNDKNRIGVAELMTDHYGSKEALCIFKDVLEEIDQLDLASRFGKTLAESQLNLERSSKEVLQKEGDQGYKLKNLLTCGGNSLDCYDRFVVVVNRTSPKQVQYLQFLTKLKLFCVLDFDPNSAAPGGLCHSYRESRVANLHTPSQYQEPLMSVIKNLNLYKQTSWVFCNGRHDLDDSDNKELDYKNWLRKSCKDVEQLVLFICNPEVLLRGRSLIIFLLLSPVNNEKDPVLDTYKSFLKTTEEESIISICASEKIFENWRELIHGKCESVIDSRSIYELSLSEICGTIMSLGPFVQSSGKLLPSSDASAVVLKQKDEDSLTFLDILCLNQCENTYDEKGQEFKDLRIKVEEDFYRGGTVKWWNFYFCDKDTEKPFVKRDKYEQVKKMIRSQLKDSNNVCVVLSLFHDPGCGGTTLAMHVMWDLRKEFRCAVLKDKALEKANLPDTVEQVITLMKLESPKLTPVLLLLDDSKETESPYALVSSIYNAAVEESFDKTAPNCKVVILNCVRSHSPKQQYQCNVKHSQFLTNKLTLDEQNEFEKKLKDLKETHEKPHNFYSFMIMKNNFDNEYIFKIVRDTLENFNFSTKEARLFAYLALINTFVEKSEISLSLCEDFLGLKMIHWQEDSVFERMKPYSNFVITEIVEDWGEYKGLRILHHSIASASLKELERICHLKLSDITMEMLHCDLFFRDGVVKDRFMLSIQKMLIERQKRKNDRAEREPFSSLIDRINQDEGRQMVQEIFVKASTRFEKSASIPQALARYLYLKHSDYAEALTWAEKAKNIKENPYTFDTIGQIQKSNLKSNMDREKHEMSHNPEDLDENLKIADKAIRAFKCAQTLANKEDEPVDKALDDESDDYPKKSYTVYGYVRVLEVAFMVLEVLGKLPFFETSDPMKKKYLKSFLIKAIPITSVYKEDNEVNNRYTEVIRDHEHFLINLKTEVKETFDLLNDYYTYIKQDHSGYDSKNRWVVGDLFPKYIDLFCTTQVEIQKERQTKANLNVKIEIEERRTFLVERQCDTFAGILQHLDRPPEVEKITECYAFLQQQQHFINTGQKTKETINYILSLILLYLLKPNSKYVKSYDFLTSLLSKTLQDLRQGYPFPDPYYLFLLLFWPSPTQQNADIVSYVRAIRRSSLKHPTLLFRRSTVALLFLGKEEGLKRLVSKPQLDKDFKNVKQPALAQLWRNGDIFKEKAIIDQLQRVSGTIEQREVFANYGKLKIPVRPAYIASIRTGFSTEKVSFFLGFAIDGPLAYDIQYET</sequence>
<dbReference type="Proteomes" id="UP000265120">
    <property type="component" value="Chromosome 2"/>
</dbReference>
<evidence type="ECO:0000313" key="4">
    <source>
        <dbReference type="Ensembl" id="ENSCSEP00000002238.1"/>
    </source>
</evidence>
<evidence type="ECO:0000259" key="3">
    <source>
        <dbReference type="PROSITE" id="PS50824"/>
    </source>
</evidence>
<dbReference type="PROSITE" id="PS50105">
    <property type="entry name" value="SAM_DOMAIN"/>
    <property type="match status" value="2"/>
</dbReference>
<dbReference type="InterPro" id="IPR011029">
    <property type="entry name" value="DEATH-like_dom_sf"/>
</dbReference>
<dbReference type="RefSeq" id="XP_008336142.1">
    <property type="nucleotide sequence ID" value="XM_008337920.2"/>
</dbReference>
<dbReference type="PANTHER" id="PTHR16155">
    <property type="entry name" value="DED DOMAIN-CONTAINING PROTEIN"/>
    <property type="match status" value="1"/>
</dbReference>
<feature type="compositionally biased region" description="Basic and acidic residues" evidence="1">
    <location>
        <begin position="216"/>
        <end position="225"/>
    </location>
</feature>